<dbReference type="STRING" id="1799789.AX660_08920"/>
<evidence type="ECO:0000313" key="2">
    <source>
        <dbReference type="EMBL" id="KXI30109.1"/>
    </source>
</evidence>
<protein>
    <recommendedName>
        <fullName evidence="4">MSHA biogenesis protein MshA</fullName>
    </recommendedName>
</protein>
<name>A0A136A4G8_9ALTE</name>
<keyword evidence="1" id="KW-0812">Transmembrane</keyword>
<feature type="transmembrane region" description="Helical" evidence="1">
    <location>
        <begin position="6"/>
        <end position="27"/>
    </location>
</feature>
<comment type="caution">
    <text evidence="2">The sequence shown here is derived from an EMBL/GenBank/DDBJ whole genome shotgun (WGS) entry which is preliminary data.</text>
</comment>
<evidence type="ECO:0000256" key="1">
    <source>
        <dbReference type="SAM" id="Phobius"/>
    </source>
</evidence>
<dbReference type="OrthoDB" id="6265993at2"/>
<dbReference type="InterPro" id="IPR045584">
    <property type="entry name" value="Pilin-like"/>
</dbReference>
<dbReference type="Proteomes" id="UP000070299">
    <property type="component" value="Unassembled WGS sequence"/>
</dbReference>
<evidence type="ECO:0000313" key="3">
    <source>
        <dbReference type="Proteomes" id="UP000070299"/>
    </source>
</evidence>
<dbReference type="SUPFAM" id="SSF54523">
    <property type="entry name" value="Pili subunits"/>
    <property type="match status" value="1"/>
</dbReference>
<proteinExistence type="predicted"/>
<dbReference type="RefSeq" id="WP_068373914.1">
    <property type="nucleotide sequence ID" value="NZ_LSNE01000003.1"/>
</dbReference>
<evidence type="ECO:0008006" key="4">
    <source>
        <dbReference type="Google" id="ProtNLM"/>
    </source>
</evidence>
<accession>A0A136A4G8</accession>
<dbReference type="Pfam" id="PF07963">
    <property type="entry name" value="N_methyl"/>
    <property type="match status" value="1"/>
</dbReference>
<dbReference type="AlphaFoldDB" id="A0A136A4G8"/>
<keyword evidence="1" id="KW-1133">Transmembrane helix</keyword>
<sequence length="171" mass="17267">MQQQKGFTLIELIIVIVILGILAVTAAPKFIDIQKDAKAGTVKAVDGALSSVSSIVYGKALIAGQTGATGTVNVNGVATALVYGYIASSVNLTSLLDIDTEMAPSFKATTGAAAGVGEPGPNKSAITFYGDNATTFDYSTLSATVGCAIIYTQSTGPNVAATVTMYNGGCN</sequence>
<dbReference type="NCBIfam" id="TIGR02532">
    <property type="entry name" value="IV_pilin_GFxxxE"/>
    <property type="match status" value="1"/>
</dbReference>
<dbReference type="Gene3D" id="3.30.700.10">
    <property type="entry name" value="Glycoprotein, Type 4 Pilin"/>
    <property type="match status" value="1"/>
</dbReference>
<gene>
    <name evidence="2" type="ORF">AX660_08920</name>
</gene>
<keyword evidence="3" id="KW-1185">Reference proteome</keyword>
<reference evidence="3" key="1">
    <citation type="submission" date="2016-02" db="EMBL/GenBank/DDBJ databases">
        <authorList>
            <person name="Schultz-Johansen M."/>
            <person name="Glaring M.A."/>
            <person name="Bech P.K."/>
            <person name="Stougaard P."/>
        </authorList>
    </citation>
    <scope>NUCLEOTIDE SEQUENCE [LARGE SCALE GENOMIC DNA]</scope>
    <source>
        <strain evidence="3">S66</strain>
    </source>
</reference>
<dbReference type="PROSITE" id="PS00409">
    <property type="entry name" value="PROKAR_NTER_METHYL"/>
    <property type="match status" value="1"/>
</dbReference>
<organism evidence="2 3">
    <name type="scientific">Paraglaciecola hydrolytica</name>
    <dbReference type="NCBI Taxonomy" id="1799789"/>
    <lineage>
        <taxon>Bacteria</taxon>
        <taxon>Pseudomonadati</taxon>
        <taxon>Pseudomonadota</taxon>
        <taxon>Gammaproteobacteria</taxon>
        <taxon>Alteromonadales</taxon>
        <taxon>Alteromonadaceae</taxon>
        <taxon>Paraglaciecola</taxon>
    </lineage>
</organism>
<dbReference type="InterPro" id="IPR012902">
    <property type="entry name" value="N_methyl_site"/>
</dbReference>
<dbReference type="EMBL" id="LSNE01000003">
    <property type="protein sequence ID" value="KXI30109.1"/>
    <property type="molecule type" value="Genomic_DNA"/>
</dbReference>
<keyword evidence="1" id="KW-0472">Membrane</keyword>